<dbReference type="InterPro" id="IPR036152">
    <property type="entry name" value="Asp/glu_Ase-like_sf"/>
</dbReference>
<feature type="binding site" evidence="4">
    <location>
        <begin position="90"/>
        <end position="91"/>
    </location>
    <ligand>
        <name>substrate</name>
    </ligand>
</feature>
<keyword evidence="8" id="KW-1185">Reference proteome</keyword>
<dbReference type="PANTHER" id="PTHR11707">
    <property type="entry name" value="L-ASPARAGINASE"/>
    <property type="match status" value="1"/>
</dbReference>
<dbReference type="SFLD" id="SFLDS00057">
    <property type="entry name" value="Glutaminase/Asparaginase"/>
    <property type="match status" value="1"/>
</dbReference>
<dbReference type="Gene3D" id="3.40.50.40">
    <property type="match status" value="1"/>
</dbReference>
<evidence type="ECO:0000259" key="5">
    <source>
        <dbReference type="Pfam" id="PF00710"/>
    </source>
</evidence>
<dbReference type="InterPro" id="IPR027473">
    <property type="entry name" value="L-asparaginase_C"/>
</dbReference>
<sequence>MGLPRIGIAACGGTIAATASGDGTATPRLGAADLLDAAPWLRDIADPQARTVMTKASPDITVDDAVRLHAELVAFVRDERLDGVVVTSGTDTLEEVAFTLDLLWDSDVPVVVTGAIRNASKPGTDGPANLTAAVATAASPAARGLGALLVMNDHIHAARYARKGNSGNVAAFVSPTIGPVGYLAEGVPVIPMRVSRTPRVEPPAVPVTARVALLTTFMGDDGALLPAVVADGFTGLVVAGFGGGHLPAAVAEHPAFEELLATVPVVLASRANSGEPLRATYSGFAGSETELARRGVISAGSLDAPKARVLLTLLTAAGRPPDGVRAAFRRFSALP</sequence>
<accession>A0A511DJC4</accession>
<feature type="domain" description="Asparaginase/glutaminase C-terminal" evidence="6">
    <location>
        <begin position="210"/>
        <end position="328"/>
    </location>
</feature>
<evidence type="ECO:0000313" key="7">
    <source>
        <dbReference type="EMBL" id="GEL24916.1"/>
    </source>
</evidence>
<dbReference type="Pfam" id="PF00710">
    <property type="entry name" value="Asparaginase"/>
    <property type="match status" value="1"/>
</dbReference>
<gene>
    <name evidence="7" type="primary">ansA</name>
    <name evidence="7" type="ORF">PSU4_38700</name>
</gene>
<dbReference type="EMBL" id="BJVJ01000042">
    <property type="protein sequence ID" value="GEL24916.1"/>
    <property type="molecule type" value="Genomic_DNA"/>
</dbReference>
<protein>
    <submittedName>
        <fullName evidence="7">L-asparaginase</fullName>
    </submittedName>
</protein>
<dbReference type="OrthoDB" id="9788068at2"/>
<evidence type="ECO:0000259" key="6">
    <source>
        <dbReference type="Pfam" id="PF17763"/>
    </source>
</evidence>
<evidence type="ECO:0000256" key="4">
    <source>
        <dbReference type="PIRSR" id="PIRSR001220-2"/>
    </source>
</evidence>
<evidence type="ECO:0000313" key="8">
    <source>
        <dbReference type="Proteomes" id="UP000321685"/>
    </source>
</evidence>
<keyword evidence="2" id="KW-0378">Hydrolase</keyword>
<dbReference type="PRINTS" id="PR00139">
    <property type="entry name" value="ASNGLNASE"/>
</dbReference>
<dbReference type="InterPro" id="IPR027474">
    <property type="entry name" value="L-asparaginase_N"/>
</dbReference>
<evidence type="ECO:0000256" key="1">
    <source>
        <dbReference type="ARBA" id="ARBA00010518"/>
    </source>
</evidence>
<dbReference type="PROSITE" id="PS51732">
    <property type="entry name" value="ASN_GLN_ASE_3"/>
    <property type="match status" value="1"/>
</dbReference>
<comment type="caution">
    <text evidence="7">The sequence shown here is derived from an EMBL/GenBank/DDBJ whole genome shotgun (WGS) entry which is preliminary data.</text>
</comment>
<dbReference type="Gene3D" id="3.40.50.1170">
    <property type="entry name" value="L-asparaginase, N-terminal domain"/>
    <property type="match status" value="1"/>
</dbReference>
<dbReference type="RefSeq" id="WP_147110255.1">
    <property type="nucleotide sequence ID" value="NZ_BJVJ01000042.1"/>
</dbReference>
<name>A0A511DJC4_9PSEU</name>
<dbReference type="GO" id="GO:0006528">
    <property type="term" value="P:asparagine metabolic process"/>
    <property type="evidence" value="ECO:0007669"/>
    <property type="project" value="InterPro"/>
</dbReference>
<dbReference type="InterPro" id="IPR006034">
    <property type="entry name" value="Asparaginase/glutaminase-like"/>
</dbReference>
<dbReference type="AlphaFoldDB" id="A0A511DJC4"/>
<evidence type="ECO:0000256" key="2">
    <source>
        <dbReference type="ARBA" id="ARBA00022801"/>
    </source>
</evidence>
<dbReference type="PIRSF" id="PIRSF500176">
    <property type="entry name" value="L_ASNase"/>
    <property type="match status" value="1"/>
</dbReference>
<feature type="domain" description="L-asparaginase N-terminal" evidence="5">
    <location>
        <begin position="5"/>
        <end position="185"/>
    </location>
</feature>
<organism evidence="7 8">
    <name type="scientific">Pseudonocardia sulfidoxydans NBRC 16205</name>
    <dbReference type="NCBI Taxonomy" id="1223511"/>
    <lineage>
        <taxon>Bacteria</taxon>
        <taxon>Bacillati</taxon>
        <taxon>Actinomycetota</taxon>
        <taxon>Actinomycetes</taxon>
        <taxon>Pseudonocardiales</taxon>
        <taxon>Pseudonocardiaceae</taxon>
        <taxon>Pseudonocardia</taxon>
    </lineage>
</organism>
<dbReference type="SUPFAM" id="SSF53774">
    <property type="entry name" value="Glutaminase/Asparaginase"/>
    <property type="match status" value="1"/>
</dbReference>
<proteinExistence type="inferred from homology"/>
<feature type="active site" description="O-isoaspartyl threonine intermediate" evidence="3">
    <location>
        <position position="14"/>
    </location>
</feature>
<dbReference type="SMART" id="SM00870">
    <property type="entry name" value="Asparaginase"/>
    <property type="match status" value="1"/>
</dbReference>
<dbReference type="Proteomes" id="UP000321685">
    <property type="component" value="Unassembled WGS sequence"/>
</dbReference>
<dbReference type="InterPro" id="IPR040919">
    <property type="entry name" value="Asparaginase_C"/>
</dbReference>
<dbReference type="InterPro" id="IPR037152">
    <property type="entry name" value="L-asparaginase_N_sf"/>
</dbReference>
<feature type="binding site" evidence="4">
    <location>
        <position position="57"/>
    </location>
    <ligand>
        <name>substrate</name>
    </ligand>
</feature>
<dbReference type="CDD" id="cd08964">
    <property type="entry name" value="L-asparaginase_II"/>
    <property type="match status" value="1"/>
</dbReference>
<reference evidence="7 8" key="1">
    <citation type="submission" date="2019-07" db="EMBL/GenBank/DDBJ databases">
        <title>Whole genome shotgun sequence of Pseudonocardia sulfidoxydans NBRC 16205.</title>
        <authorList>
            <person name="Hosoyama A."/>
            <person name="Uohara A."/>
            <person name="Ohji S."/>
            <person name="Ichikawa N."/>
        </authorList>
    </citation>
    <scope>NUCLEOTIDE SEQUENCE [LARGE SCALE GENOMIC DNA]</scope>
    <source>
        <strain evidence="7 8">NBRC 16205</strain>
    </source>
</reference>
<comment type="similarity">
    <text evidence="1">Belongs to the asparaginase 1 family.</text>
</comment>
<dbReference type="Pfam" id="PF17763">
    <property type="entry name" value="Asparaginase_C"/>
    <property type="match status" value="1"/>
</dbReference>
<dbReference type="InterPro" id="IPR004550">
    <property type="entry name" value="AsnASE_II"/>
</dbReference>
<dbReference type="PIRSF" id="PIRSF001220">
    <property type="entry name" value="L-ASNase_gatD"/>
    <property type="match status" value="1"/>
</dbReference>
<evidence type="ECO:0000256" key="3">
    <source>
        <dbReference type="PIRSR" id="PIRSR001220-1"/>
    </source>
</evidence>
<dbReference type="GO" id="GO:0004067">
    <property type="term" value="F:asparaginase activity"/>
    <property type="evidence" value="ECO:0007669"/>
    <property type="project" value="UniProtKB-UniRule"/>
</dbReference>
<dbReference type="PANTHER" id="PTHR11707:SF28">
    <property type="entry name" value="60 KDA LYSOPHOSPHOLIPASE"/>
    <property type="match status" value="1"/>
</dbReference>